<evidence type="ECO:0000313" key="9">
    <source>
        <dbReference type="Proteomes" id="UP000569329"/>
    </source>
</evidence>
<evidence type="ECO:0000256" key="6">
    <source>
        <dbReference type="HAMAP-Rule" id="MF_00265"/>
    </source>
</evidence>
<organism evidence="8 9">
    <name type="scientific">Halosaccharopolyspora lacisalsi</name>
    <dbReference type="NCBI Taxonomy" id="1000566"/>
    <lineage>
        <taxon>Bacteria</taxon>
        <taxon>Bacillati</taxon>
        <taxon>Actinomycetota</taxon>
        <taxon>Actinomycetes</taxon>
        <taxon>Pseudonocardiales</taxon>
        <taxon>Pseudonocardiaceae</taxon>
        <taxon>Halosaccharopolyspora</taxon>
    </lineage>
</organism>
<dbReference type="GO" id="GO:0090729">
    <property type="term" value="F:toxin activity"/>
    <property type="evidence" value="ECO:0007669"/>
    <property type="project" value="UniProtKB-KW"/>
</dbReference>
<evidence type="ECO:0000313" key="8">
    <source>
        <dbReference type="EMBL" id="MBA8827338.1"/>
    </source>
</evidence>
<keyword evidence="2 6" id="KW-0540">Nuclease</keyword>
<comment type="caution">
    <text evidence="8">The sequence shown here is derived from an EMBL/GenBank/DDBJ whole genome shotgun (WGS) entry which is preliminary data.</text>
</comment>
<dbReference type="Pfam" id="PF01850">
    <property type="entry name" value="PIN"/>
    <property type="match status" value="1"/>
</dbReference>
<comment type="function">
    <text evidence="6">Toxic component of a toxin-antitoxin (TA) system. An RNase.</text>
</comment>
<dbReference type="EC" id="3.1.-.-" evidence="6"/>
<evidence type="ECO:0000256" key="4">
    <source>
        <dbReference type="ARBA" id="ARBA00022801"/>
    </source>
</evidence>
<dbReference type="RefSeq" id="WP_328796680.1">
    <property type="nucleotide sequence ID" value="NZ_JACGWZ010000007.1"/>
</dbReference>
<protein>
    <recommendedName>
        <fullName evidence="6">Ribonuclease VapC</fullName>
        <shortName evidence="6">RNase VapC</shortName>
        <ecNumber evidence="6">3.1.-.-</ecNumber>
    </recommendedName>
    <alternativeName>
        <fullName evidence="6">Toxin VapC</fullName>
    </alternativeName>
</protein>
<feature type="binding site" evidence="6">
    <location>
        <position position="100"/>
    </location>
    <ligand>
        <name>Mg(2+)</name>
        <dbReference type="ChEBI" id="CHEBI:18420"/>
    </ligand>
</feature>
<evidence type="ECO:0000256" key="1">
    <source>
        <dbReference type="ARBA" id="ARBA00022649"/>
    </source>
</evidence>
<keyword evidence="4 6" id="KW-0378">Hydrolase</keyword>
<keyword evidence="6" id="KW-0800">Toxin</keyword>
<comment type="similarity">
    <text evidence="6">Belongs to the PINc/VapC protein family.</text>
</comment>
<dbReference type="PANTHER" id="PTHR35901:SF1">
    <property type="entry name" value="EXONUCLEASE VAPC9"/>
    <property type="match status" value="1"/>
</dbReference>
<dbReference type="InterPro" id="IPR002716">
    <property type="entry name" value="PIN_dom"/>
</dbReference>
<comment type="cofactor">
    <cofactor evidence="6">
        <name>Mg(2+)</name>
        <dbReference type="ChEBI" id="CHEBI:18420"/>
    </cofactor>
</comment>
<feature type="domain" description="PIN" evidence="7">
    <location>
        <begin position="8"/>
        <end position="124"/>
    </location>
</feature>
<evidence type="ECO:0000256" key="3">
    <source>
        <dbReference type="ARBA" id="ARBA00022723"/>
    </source>
</evidence>
<evidence type="ECO:0000256" key="5">
    <source>
        <dbReference type="ARBA" id="ARBA00022842"/>
    </source>
</evidence>
<keyword evidence="3 6" id="KW-0479">Metal-binding</keyword>
<dbReference type="InterPro" id="IPR044153">
    <property type="entry name" value="PIN_Pae0151-like"/>
</dbReference>
<dbReference type="InterPro" id="IPR022907">
    <property type="entry name" value="VapC_family"/>
</dbReference>
<dbReference type="InterPro" id="IPR029060">
    <property type="entry name" value="PIN-like_dom_sf"/>
</dbReference>
<proteinExistence type="inferred from homology"/>
<dbReference type="Proteomes" id="UP000569329">
    <property type="component" value="Unassembled WGS sequence"/>
</dbReference>
<sequence length="138" mass="14668">MSSAMNAVVLDASVAVDLLAGTDCAPAAIDRLTRTELHAPAHLDAEVISALGRMQRAGDLAVADVELALDRLTAMPVTRHPLPGLLTGAWARRADVRLLDALYIALAGHLGLRVLTTDHKLAKVCPELTETLHLPNEQ</sequence>
<dbReference type="EMBL" id="JACGWZ010000007">
    <property type="protein sequence ID" value="MBA8827338.1"/>
    <property type="molecule type" value="Genomic_DNA"/>
</dbReference>
<accession>A0A839E925</accession>
<name>A0A839E925_9PSEU</name>
<dbReference type="PANTHER" id="PTHR35901">
    <property type="entry name" value="RIBONUCLEASE VAPC3"/>
    <property type="match status" value="1"/>
</dbReference>
<dbReference type="SUPFAM" id="SSF88723">
    <property type="entry name" value="PIN domain-like"/>
    <property type="match status" value="1"/>
</dbReference>
<dbReference type="AlphaFoldDB" id="A0A839E925"/>
<gene>
    <name evidence="6" type="primary">vapC</name>
    <name evidence="8" type="ORF">FHX42_004722</name>
</gene>
<dbReference type="HAMAP" id="MF_00265">
    <property type="entry name" value="VapC_Nob1"/>
    <property type="match status" value="1"/>
</dbReference>
<dbReference type="GO" id="GO:0004540">
    <property type="term" value="F:RNA nuclease activity"/>
    <property type="evidence" value="ECO:0007669"/>
    <property type="project" value="InterPro"/>
</dbReference>
<dbReference type="GO" id="GO:0016787">
    <property type="term" value="F:hydrolase activity"/>
    <property type="evidence" value="ECO:0007669"/>
    <property type="project" value="UniProtKB-KW"/>
</dbReference>
<keyword evidence="5 6" id="KW-0460">Magnesium</keyword>
<keyword evidence="9" id="KW-1185">Reference proteome</keyword>
<feature type="binding site" evidence="6">
    <location>
        <position position="11"/>
    </location>
    <ligand>
        <name>Mg(2+)</name>
        <dbReference type="ChEBI" id="CHEBI:18420"/>
    </ligand>
</feature>
<evidence type="ECO:0000259" key="7">
    <source>
        <dbReference type="Pfam" id="PF01850"/>
    </source>
</evidence>
<dbReference type="Gene3D" id="3.40.50.1010">
    <property type="entry name" value="5'-nuclease"/>
    <property type="match status" value="1"/>
</dbReference>
<keyword evidence="1 6" id="KW-1277">Toxin-antitoxin system</keyword>
<evidence type="ECO:0000256" key="2">
    <source>
        <dbReference type="ARBA" id="ARBA00022722"/>
    </source>
</evidence>
<dbReference type="CDD" id="cd09873">
    <property type="entry name" value="PIN_Pae0151-like"/>
    <property type="match status" value="1"/>
</dbReference>
<dbReference type="InterPro" id="IPR051619">
    <property type="entry name" value="TypeII_TA_RNase_PINc/VapC"/>
</dbReference>
<dbReference type="GO" id="GO:0000287">
    <property type="term" value="F:magnesium ion binding"/>
    <property type="evidence" value="ECO:0007669"/>
    <property type="project" value="UniProtKB-UniRule"/>
</dbReference>
<reference evidence="8 9" key="1">
    <citation type="submission" date="2020-07" db="EMBL/GenBank/DDBJ databases">
        <title>Sequencing the genomes of 1000 actinobacteria strains.</title>
        <authorList>
            <person name="Klenk H.-P."/>
        </authorList>
    </citation>
    <scope>NUCLEOTIDE SEQUENCE [LARGE SCALE GENOMIC DNA]</scope>
    <source>
        <strain evidence="8 9">DSM 45975</strain>
    </source>
</reference>